<organism evidence="1 2">
    <name type="scientific">Zophobas morio</name>
    <dbReference type="NCBI Taxonomy" id="2755281"/>
    <lineage>
        <taxon>Eukaryota</taxon>
        <taxon>Metazoa</taxon>
        <taxon>Ecdysozoa</taxon>
        <taxon>Arthropoda</taxon>
        <taxon>Hexapoda</taxon>
        <taxon>Insecta</taxon>
        <taxon>Pterygota</taxon>
        <taxon>Neoptera</taxon>
        <taxon>Endopterygota</taxon>
        <taxon>Coleoptera</taxon>
        <taxon>Polyphaga</taxon>
        <taxon>Cucujiformia</taxon>
        <taxon>Tenebrionidae</taxon>
        <taxon>Zophobas</taxon>
    </lineage>
</organism>
<proteinExistence type="predicted"/>
<accession>A0AA38MQV3</accession>
<evidence type="ECO:0000313" key="2">
    <source>
        <dbReference type="Proteomes" id="UP001168821"/>
    </source>
</evidence>
<name>A0AA38MQV3_9CUCU</name>
<gene>
    <name evidence="1" type="ORF">Zmor_008535</name>
</gene>
<comment type="caution">
    <text evidence="1">The sequence shown here is derived from an EMBL/GenBank/DDBJ whole genome shotgun (WGS) entry which is preliminary data.</text>
</comment>
<sequence length="124" mass="14055">MLLWRRWRGKKRPTVTHTMCHTQCELGTHGGCAENRQHVVVMASPAFAKCWLGLMDGGCNSQIYSCRWGCRRSEGGQVARARVSGSLGCGDVTRNVCTAYRKPQAQLHQDELDIYRSFLLIIKW</sequence>
<dbReference type="Proteomes" id="UP001168821">
    <property type="component" value="Unassembled WGS sequence"/>
</dbReference>
<keyword evidence="2" id="KW-1185">Reference proteome</keyword>
<dbReference type="EMBL" id="JALNTZ010000002">
    <property type="protein sequence ID" value="KAJ3664358.1"/>
    <property type="molecule type" value="Genomic_DNA"/>
</dbReference>
<protein>
    <submittedName>
        <fullName evidence="1">Uncharacterized protein</fullName>
    </submittedName>
</protein>
<evidence type="ECO:0000313" key="1">
    <source>
        <dbReference type="EMBL" id="KAJ3664358.1"/>
    </source>
</evidence>
<dbReference type="AlphaFoldDB" id="A0AA38MQV3"/>
<reference evidence="1" key="1">
    <citation type="journal article" date="2023" name="G3 (Bethesda)">
        <title>Whole genome assemblies of Zophobas morio and Tenebrio molitor.</title>
        <authorList>
            <person name="Kaur S."/>
            <person name="Stinson S.A."/>
            <person name="diCenzo G.C."/>
        </authorList>
    </citation>
    <scope>NUCLEOTIDE SEQUENCE</scope>
    <source>
        <strain evidence="1">QUZm001</strain>
    </source>
</reference>